<dbReference type="Proteomes" id="UP000002706">
    <property type="component" value="Chromosome"/>
</dbReference>
<organism evidence="2 3">
    <name type="scientific">Carboxydothermus hydrogenoformans (strain ATCC BAA-161 / DSM 6008 / Z-2901)</name>
    <dbReference type="NCBI Taxonomy" id="246194"/>
    <lineage>
        <taxon>Bacteria</taxon>
        <taxon>Bacillati</taxon>
        <taxon>Bacillota</taxon>
        <taxon>Clostridia</taxon>
        <taxon>Thermoanaerobacterales</taxon>
        <taxon>Thermoanaerobacteraceae</taxon>
        <taxon>Carboxydothermus</taxon>
    </lineage>
</organism>
<keyword evidence="1" id="KW-0812">Transmembrane</keyword>
<dbReference type="HOGENOM" id="CLU_3395698_0_0_9"/>
<keyword evidence="1" id="KW-1133">Transmembrane helix</keyword>
<feature type="transmembrane region" description="Helical" evidence="1">
    <location>
        <begin position="6"/>
        <end position="23"/>
    </location>
</feature>
<protein>
    <submittedName>
        <fullName evidence="2">Uncharacterized protein</fullName>
    </submittedName>
</protein>
<proteinExistence type="predicted"/>
<accession>Q3AEG3</accession>
<name>Q3AEG3_CARHZ</name>
<dbReference type="AlphaFoldDB" id="Q3AEG3"/>
<evidence type="ECO:0000256" key="1">
    <source>
        <dbReference type="SAM" id="Phobius"/>
    </source>
</evidence>
<evidence type="ECO:0000313" key="2">
    <source>
        <dbReference type="EMBL" id="ABB14766.1"/>
    </source>
</evidence>
<evidence type="ECO:0000313" key="3">
    <source>
        <dbReference type="Proteomes" id="UP000002706"/>
    </source>
</evidence>
<dbReference type="KEGG" id="chy:CHY_0615"/>
<keyword evidence="1" id="KW-0472">Membrane</keyword>
<dbReference type="EMBL" id="CP000141">
    <property type="protein sequence ID" value="ABB14766.1"/>
    <property type="molecule type" value="Genomic_DNA"/>
</dbReference>
<gene>
    <name evidence="2" type="ordered locus">CHY_0615</name>
</gene>
<dbReference type="InParanoid" id="Q3AEG3"/>
<keyword evidence="3" id="KW-1185">Reference proteome</keyword>
<sequence>MQYPAVINISGIAAGFLLLGLIFKSQKHFSG</sequence>
<reference evidence="2 3" key="1">
    <citation type="journal article" date="2005" name="PLoS Genet.">
        <title>Life in hot carbon monoxide: the complete genome sequence of Carboxydothermus hydrogenoformans Z-2901.</title>
        <authorList>
            <person name="Wu M."/>
            <person name="Ren Q."/>
            <person name="Durkin A.S."/>
            <person name="Daugherty S.C."/>
            <person name="Brinkac L.M."/>
            <person name="Dodson R.J."/>
            <person name="Madupu R."/>
            <person name="Sullivan S.A."/>
            <person name="Kolonay J.F."/>
            <person name="Haft D.H."/>
            <person name="Nelson W.C."/>
            <person name="Tallon L.J."/>
            <person name="Jones K.M."/>
            <person name="Ulrich L.E."/>
            <person name="Gonzalez J.M."/>
            <person name="Zhulin I.B."/>
            <person name="Robb F.T."/>
            <person name="Eisen J.A."/>
        </authorList>
    </citation>
    <scope>NUCLEOTIDE SEQUENCE [LARGE SCALE GENOMIC DNA]</scope>
    <source>
        <strain evidence="3">ATCC BAA-161 / DSM 6008 / Z-2901</strain>
    </source>
</reference>